<dbReference type="OrthoDB" id="5945798at2759"/>
<dbReference type="Gene3D" id="1.10.220.160">
    <property type="match status" value="1"/>
</dbReference>
<dbReference type="PANTHER" id="PTHR12197:SF251">
    <property type="entry name" value="EG:BACR7C10.4 PROTEIN"/>
    <property type="match status" value="1"/>
</dbReference>
<dbReference type="Gene3D" id="2.170.270.10">
    <property type="entry name" value="SET domain"/>
    <property type="match status" value="1"/>
</dbReference>
<evidence type="ECO:0000313" key="3">
    <source>
        <dbReference type="Proteomes" id="UP000274922"/>
    </source>
</evidence>
<gene>
    <name evidence="2" type="ORF">CXG81DRAFT_26996</name>
</gene>
<proteinExistence type="predicted"/>
<organism evidence="2 3">
    <name type="scientific">Caulochytrium protostelioides</name>
    <dbReference type="NCBI Taxonomy" id="1555241"/>
    <lineage>
        <taxon>Eukaryota</taxon>
        <taxon>Fungi</taxon>
        <taxon>Fungi incertae sedis</taxon>
        <taxon>Chytridiomycota</taxon>
        <taxon>Chytridiomycota incertae sedis</taxon>
        <taxon>Chytridiomycetes</taxon>
        <taxon>Caulochytriales</taxon>
        <taxon>Caulochytriaceae</taxon>
        <taxon>Caulochytrium</taxon>
    </lineage>
</organism>
<sequence>MASRVAAMAADPSAMPPAGVGPADEPQETPRYAVQATESHGLGVVTTTALAPMAVIAEDDPIAVFLEPSQWALRCALCMARFADIHPGGAARPCPGPCNGWLSYCSDDCRAADAPIHRYECHGYDDATRPRISSFFGAMMRCVIASAVDADRRNRIDQLWAGEPSQALTELVQTHAPLIRRFAAATDLHQGVTAPPGTAAAPLPGGTGTGTGTGTGLHDRALMARVHQCARVLQLNGQALTTLLGPPHAAGLYALGSRINHACRPSACCVFDGPRLRILAARSLVAGEAVTYPYADPALPAPQRTAYLLEHYQFFCECEACLAASSQSETESADTWRCHVDACQRVWRRPLHVLAAMPTRMADARPAGPAAVCCEAGHAQPPEWIHVVADFARQRMADARSDGDAGADAGTDAESPSDHDIVASLQAARHCIGTAASSRNVLGIVLARRWLRTLPRRITHRTALADERPLAEAAARWLALLLGDFHPLARLASLVEALATAQPPAPAGRAPDFEDILAVLRELHGEPWSAWLSAIL</sequence>
<reference evidence="3" key="1">
    <citation type="journal article" date="2018" name="Nat. Microbiol.">
        <title>Leveraging single-cell genomics to expand the fungal tree of life.</title>
        <authorList>
            <person name="Ahrendt S.R."/>
            <person name="Quandt C.A."/>
            <person name="Ciobanu D."/>
            <person name="Clum A."/>
            <person name="Salamov A."/>
            <person name="Andreopoulos B."/>
            <person name="Cheng J.F."/>
            <person name="Woyke T."/>
            <person name="Pelin A."/>
            <person name="Henrissat B."/>
            <person name="Reynolds N.K."/>
            <person name="Benny G.L."/>
            <person name="Smith M.E."/>
            <person name="James T.Y."/>
            <person name="Grigoriev I.V."/>
        </authorList>
    </citation>
    <scope>NUCLEOTIDE SEQUENCE [LARGE SCALE GENOMIC DNA]</scope>
    <source>
        <strain evidence="3">ATCC 52028</strain>
    </source>
</reference>
<dbReference type="STRING" id="1555241.A0A4P9X5B1"/>
<feature type="region of interest" description="Disordered" evidence="1">
    <location>
        <begin position="1"/>
        <end position="30"/>
    </location>
</feature>
<evidence type="ECO:0008006" key="4">
    <source>
        <dbReference type="Google" id="ProtNLM"/>
    </source>
</evidence>
<keyword evidence="3" id="KW-1185">Reference proteome</keyword>
<dbReference type="SUPFAM" id="SSF82199">
    <property type="entry name" value="SET domain"/>
    <property type="match status" value="1"/>
</dbReference>
<evidence type="ECO:0000313" key="2">
    <source>
        <dbReference type="EMBL" id="RKP00272.1"/>
    </source>
</evidence>
<dbReference type="InterPro" id="IPR050869">
    <property type="entry name" value="H3K4_H4K5_MeTrfase"/>
</dbReference>
<dbReference type="Proteomes" id="UP000274922">
    <property type="component" value="Unassembled WGS sequence"/>
</dbReference>
<dbReference type="GO" id="GO:0005634">
    <property type="term" value="C:nucleus"/>
    <property type="evidence" value="ECO:0007669"/>
    <property type="project" value="TreeGrafter"/>
</dbReference>
<dbReference type="EMBL" id="ML014225">
    <property type="protein sequence ID" value="RKP00272.1"/>
    <property type="molecule type" value="Genomic_DNA"/>
</dbReference>
<dbReference type="Gene3D" id="6.10.140.2220">
    <property type="match status" value="1"/>
</dbReference>
<dbReference type="InterPro" id="IPR046341">
    <property type="entry name" value="SET_dom_sf"/>
</dbReference>
<evidence type="ECO:0000256" key="1">
    <source>
        <dbReference type="SAM" id="MobiDB-lite"/>
    </source>
</evidence>
<name>A0A4P9X5B1_9FUNG</name>
<accession>A0A4P9X5B1</accession>
<dbReference type="AlphaFoldDB" id="A0A4P9X5B1"/>
<dbReference type="CDD" id="cd20071">
    <property type="entry name" value="SET_SMYD"/>
    <property type="match status" value="1"/>
</dbReference>
<protein>
    <recommendedName>
        <fullName evidence="4">SET domain-containing protein</fullName>
    </recommendedName>
</protein>
<dbReference type="PANTHER" id="PTHR12197">
    <property type="entry name" value="HISTONE-LYSINE N-METHYLTRANSFERASE SMYD"/>
    <property type="match status" value="1"/>
</dbReference>
<feature type="compositionally biased region" description="Low complexity" evidence="1">
    <location>
        <begin position="1"/>
        <end position="18"/>
    </location>
</feature>